<comment type="caution">
    <text evidence="2">The sequence shown here is derived from an EMBL/GenBank/DDBJ whole genome shotgun (WGS) entry which is preliminary data.</text>
</comment>
<dbReference type="GO" id="GO:0004519">
    <property type="term" value="F:endonuclease activity"/>
    <property type="evidence" value="ECO:0007669"/>
    <property type="project" value="TreeGrafter"/>
</dbReference>
<name>A0A1U7LVQ2_NEOID</name>
<dbReference type="PANTHER" id="PTHR46535">
    <property type="entry name" value="NEDD4-BINDING PROTEIN 2"/>
    <property type="match status" value="1"/>
</dbReference>
<gene>
    <name evidence="2" type="ORF">NEOLI_000683</name>
</gene>
<dbReference type="InterPro" id="IPR002625">
    <property type="entry name" value="Smr_dom"/>
</dbReference>
<organism evidence="2 3">
    <name type="scientific">Neolecta irregularis (strain DAH-3)</name>
    <dbReference type="NCBI Taxonomy" id="1198029"/>
    <lineage>
        <taxon>Eukaryota</taxon>
        <taxon>Fungi</taxon>
        <taxon>Dikarya</taxon>
        <taxon>Ascomycota</taxon>
        <taxon>Taphrinomycotina</taxon>
        <taxon>Neolectales</taxon>
        <taxon>Neolectaceae</taxon>
        <taxon>Neolecta</taxon>
    </lineage>
</organism>
<dbReference type="SUPFAM" id="SSF46934">
    <property type="entry name" value="UBA-like"/>
    <property type="match status" value="1"/>
</dbReference>
<reference evidence="2 3" key="1">
    <citation type="submission" date="2016-04" db="EMBL/GenBank/DDBJ databases">
        <title>Evolutionary innovation and constraint leading to complex multicellularity in the Ascomycota.</title>
        <authorList>
            <person name="Cisse O."/>
            <person name="Nguyen A."/>
            <person name="Hewitt D.A."/>
            <person name="Jedd G."/>
            <person name="Stajich J.E."/>
        </authorList>
    </citation>
    <scope>NUCLEOTIDE SEQUENCE [LARGE SCALE GENOMIC DNA]</scope>
    <source>
        <strain evidence="2 3">DAH-3</strain>
    </source>
</reference>
<accession>A0A1U7LVQ2</accession>
<dbReference type="STRING" id="1198029.A0A1U7LVQ2"/>
<dbReference type="SMART" id="SM01162">
    <property type="entry name" value="DUF1771"/>
    <property type="match status" value="1"/>
</dbReference>
<dbReference type="SMART" id="SM00463">
    <property type="entry name" value="SMR"/>
    <property type="match status" value="1"/>
</dbReference>
<proteinExistence type="predicted"/>
<dbReference type="PANTHER" id="PTHR46535:SF1">
    <property type="entry name" value="NEDD4-BINDING PROTEIN 2"/>
    <property type="match status" value="1"/>
</dbReference>
<evidence type="ECO:0000313" key="3">
    <source>
        <dbReference type="Proteomes" id="UP000186594"/>
    </source>
</evidence>
<evidence type="ECO:0000313" key="2">
    <source>
        <dbReference type="EMBL" id="OLL26756.1"/>
    </source>
</evidence>
<dbReference type="OrthoDB" id="443981at2759"/>
<protein>
    <submittedName>
        <fullName evidence="2">Smr domain-containing protein</fullName>
    </submittedName>
</protein>
<dbReference type="InterPro" id="IPR052772">
    <property type="entry name" value="Endo/PolyKinase_Domain-Protein"/>
</dbReference>
<dbReference type="PROSITE" id="PS50828">
    <property type="entry name" value="SMR"/>
    <property type="match status" value="1"/>
</dbReference>
<dbReference type="Gene3D" id="3.30.1370.110">
    <property type="match status" value="1"/>
</dbReference>
<feature type="domain" description="Smr" evidence="1">
    <location>
        <begin position="346"/>
        <end position="428"/>
    </location>
</feature>
<dbReference type="InterPro" id="IPR009060">
    <property type="entry name" value="UBA-like_sf"/>
</dbReference>
<dbReference type="Pfam" id="PF08590">
    <property type="entry name" value="DUF1771"/>
    <property type="match status" value="1"/>
</dbReference>
<dbReference type="EMBL" id="LXFE01000149">
    <property type="protein sequence ID" value="OLL26756.1"/>
    <property type="molecule type" value="Genomic_DNA"/>
</dbReference>
<keyword evidence="3" id="KW-1185">Reference proteome</keyword>
<dbReference type="SUPFAM" id="SSF160443">
    <property type="entry name" value="SMR domain-like"/>
    <property type="match status" value="1"/>
</dbReference>
<dbReference type="GO" id="GO:0005634">
    <property type="term" value="C:nucleus"/>
    <property type="evidence" value="ECO:0007669"/>
    <property type="project" value="TreeGrafter"/>
</dbReference>
<dbReference type="Proteomes" id="UP000186594">
    <property type="component" value="Unassembled WGS sequence"/>
</dbReference>
<evidence type="ECO:0000259" key="1">
    <source>
        <dbReference type="PROSITE" id="PS50828"/>
    </source>
</evidence>
<dbReference type="InterPro" id="IPR036063">
    <property type="entry name" value="Smr_dom_sf"/>
</dbReference>
<dbReference type="InterPro" id="IPR013899">
    <property type="entry name" value="DUF1771"/>
</dbReference>
<sequence length="451" mass="50739">MSLEDRLIAKFCPPLDEALVIALARDGENEDAALQVLSQLAGYGAPCESQPRDLAFLAMSFPRQKRHTIEYTLRECGGDIQKATDELLNREALDIEFRTADGHLLAFDELAVPDDIHFLRKKKRKARRGQLNVGFVQLSTRDIHKTSWLTIQENADWISNEFQIPRETALSALHAHTSVNQAINVLFGKVQNIKLPTPYITQAALDIHTKYPKVSQERLEQLLVASKGDIDTSTKLVKLLHDKLDPPQVLCKPLPPKFATDSTESAAMVAAARPAACQDKVDFYTQKRNECFAKAAETFRKSGPLFKTAAAAYSDQGKEYDLKAKVWSAKAREAILDNASKKPYELDLHGLTITEALQLTRTKCNDWWSRVKVASDLKTVFDPLLIIVGSGTRSQDGIAKIPSVTRRLLDREGWKYEESPGALYSYLFYSDVDVFSGSRHFIMFSYMKKRD</sequence>
<dbReference type="OMA" id="ELENEYC"/>
<dbReference type="AlphaFoldDB" id="A0A1U7LVQ2"/>